<evidence type="ECO:0000256" key="2">
    <source>
        <dbReference type="ARBA" id="ARBA00023239"/>
    </source>
</evidence>
<evidence type="ECO:0000256" key="1">
    <source>
        <dbReference type="ARBA" id="ARBA00012344"/>
    </source>
</evidence>
<protein>
    <recommendedName>
        <fullName evidence="1">glutathione-specific gamma-glutamylcyclotransferase</fullName>
        <ecNumber evidence="1">4.3.2.7</ecNumber>
    </recommendedName>
</protein>
<organism evidence="3 4">
    <name type="scientific">Dongia sedimenti</name>
    <dbReference type="NCBI Taxonomy" id="3064282"/>
    <lineage>
        <taxon>Bacteria</taxon>
        <taxon>Pseudomonadati</taxon>
        <taxon>Pseudomonadota</taxon>
        <taxon>Alphaproteobacteria</taxon>
        <taxon>Rhodospirillales</taxon>
        <taxon>Dongiaceae</taxon>
        <taxon>Dongia</taxon>
    </lineage>
</organism>
<dbReference type="CDD" id="cd06661">
    <property type="entry name" value="GGCT_like"/>
    <property type="match status" value="1"/>
</dbReference>
<dbReference type="InterPro" id="IPR006840">
    <property type="entry name" value="ChaC"/>
</dbReference>
<dbReference type="EC" id="4.3.2.7" evidence="1"/>
<comment type="caution">
    <text evidence="3">The sequence shown here is derived from an EMBL/GenBank/DDBJ whole genome shotgun (WGS) entry which is preliminary data.</text>
</comment>
<dbReference type="EMBL" id="JAUYVI010000006">
    <property type="protein sequence ID" value="MDQ7249850.1"/>
    <property type="molecule type" value="Genomic_DNA"/>
</dbReference>
<dbReference type="SUPFAM" id="SSF110857">
    <property type="entry name" value="Gamma-glutamyl cyclotransferase-like"/>
    <property type="match status" value="1"/>
</dbReference>
<reference evidence="4" key="1">
    <citation type="submission" date="2023-08" db="EMBL/GenBank/DDBJ databases">
        <title>Rhodospirillaceae gen. nov., a novel taxon isolated from the Yangtze River Yuezi River estuary sludge.</title>
        <authorList>
            <person name="Ruan L."/>
        </authorList>
    </citation>
    <scope>NUCLEOTIDE SEQUENCE [LARGE SCALE GENOMIC DNA]</scope>
    <source>
        <strain evidence="4">R-7</strain>
    </source>
</reference>
<dbReference type="Proteomes" id="UP001230156">
    <property type="component" value="Unassembled WGS sequence"/>
</dbReference>
<dbReference type="InterPro" id="IPR013024">
    <property type="entry name" value="GGCT-like"/>
</dbReference>
<accession>A0ABU0YQ45</accession>
<dbReference type="RefSeq" id="WP_379958324.1">
    <property type="nucleotide sequence ID" value="NZ_JAUYVI010000006.1"/>
</dbReference>
<dbReference type="PANTHER" id="PTHR12192:SF2">
    <property type="entry name" value="GLUTATHIONE-SPECIFIC GAMMA-GLUTAMYLCYCLOTRANSFERASE 2"/>
    <property type="match status" value="1"/>
</dbReference>
<dbReference type="Gene3D" id="3.10.490.10">
    <property type="entry name" value="Gamma-glutamyl cyclotransferase-like"/>
    <property type="match status" value="1"/>
</dbReference>
<keyword evidence="4" id="KW-1185">Reference proteome</keyword>
<sequence>MPTETETDDAYYSVIDQELIESRRVKLTPGAELRVFGYGSLMWRPDFPYIDIVPATLHGYHRAFCIRSTHYRGTRENPGLVLGLDRGGMCHGRMFRVKPEHAAEVAEALHQREMVTGVYEPRWLKVRLEDGGIATALAYVADRKHPQYAGKLEIPEIARRIRLAIGRTGSNVEYLRNTVLHLEEMGIHEGVLHRVLRQVEQGQ</sequence>
<proteinExistence type="predicted"/>
<name>A0ABU0YQ45_9PROT</name>
<dbReference type="Pfam" id="PF04752">
    <property type="entry name" value="ChaC"/>
    <property type="match status" value="1"/>
</dbReference>
<evidence type="ECO:0000313" key="4">
    <source>
        <dbReference type="Proteomes" id="UP001230156"/>
    </source>
</evidence>
<evidence type="ECO:0000313" key="3">
    <source>
        <dbReference type="EMBL" id="MDQ7249850.1"/>
    </source>
</evidence>
<gene>
    <name evidence="3" type="ORF">Q8A70_19330</name>
</gene>
<dbReference type="InterPro" id="IPR036568">
    <property type="entry name" value="GGCT-like_sf"/>
</dbReference>
<dbReference type="PANTHER" id="PTHR12192">
    <property type="entry name" value="CATION TRANSPORT PROTEIN CHAC-RELATED"/>
    <property type="match status" value="1"/>
</dbReference>
<keyword evidence="2" id="KW-0456">Lyase</keyword>